<feature type="compositionally biased region" description="Polar residues" evidence="1">
    <location>
        <begin position="289"/>
        <end position="303"/>
    </location>
</feature>
<dbReference type="OrthoDB" id="2270193at2759"/>
<evidence type="ECO:0000259" key="2">
    <source>
        <dbReference type="Pfam" id="PF25540"/>
    </source>
</evidence>
<evidence type="ECO:0000256" key="1">
    <source>
        <dbReference type="SAM" id="MobiDB-lite"/>
    </source>
</evidence>
<sequence length="469" mass="52448">MAITNDSPRYHSTLGAIRESDGPRNEAFQAANTEPTRLVADHVGNNTALLEDYRNIQVEYEALSTRNRSLSTEIAHLKLQQESNPIVGVFIDGDGAKFHENLVQEGVEGGEKAAHALQISIRKQLKECYPGTNTDGWQIMVWCIAALDGLANVYGLNSPQNDEFRGVDFTAALRHFAVGFNRGAHYTFNYIDVGGGRGLKLKEITDAKLRSTFTMMLPRCKHVFFAGCHDEGYVSFLNPYKLDRNISPRITLIETYSTSPKYYDMGFTMVKFPEIFRQQDFLPPGSKPLSPQSSFKPTSITIGSPSAAPSPPRASESRSPAPVSTSKETSWAEVSKGGVSLNKTIGITPPKTPSASKFYFVNKKGQRIDETLLRPPPEHFNTFNERIEYDNFGQKYCNTCNFLGPEKCSHRGDFKHGVSNMTQPEFEAYRYLVRTTKCLGPSKTRFADTHNIDQTPHLRRYEDGSCQLV</sequence>
<feature type="region of interest" description="Disordered" evidence="1">
    <location>
        <begin position="286"/>
        <end position="331"/>
    </location>
</feature>
<reference evidence="3 4" key="1">
    <citation type="submission" date="2015-09" db="EMBL/GenBank/DDBJ databases">
        <title>Host preference determinants of Valsa canker pathogens revealed by comparative genomics.</title>
        <authorList>
            <person name="Yin Z."/>
            <person name="Huang L."/>
        </authorList>
    </citation>
    <scope>NUCLEOTIDE SEQUENCE [LARGE SCALE GENOMIC DNA]</scope>
    <source>
        <strain evidence="3 4">SXYLt</strain>
    </source>
</reference>
<evidence type="ECO:0000313" key="3">
    <source>
        <dbReference type="EMBL" id="ROW03856.1"/>
    </source>
</evidence>
<name>A0A423WK93_9PEZI</name>
<dbReference type="STRING" id="1230097.A0A423WK93"/>
<accession>A0A423WK93</accession>
<dbReference type="Pfam" id="PF25540">
    <property type="entry name" value="DUF7923"/>
    <property type="match status" value="1"/>
</dbReference>
<feature type="region of interest" description="Disordered" evidence="1">
    <location>
        <begin position="1"/>
        <end position="24"/>
    </location>
</feature>
<proteinExistence type="predicted"/>
<evidence type="ECO:0000313" key="4">
    <source>
        <dbReference type="Proteomes" id="UP000285146"/>
    </source>
</evidence>
<dbReference type="InParanoid" id="A0A423WK93"/>
<feature type="domain" description="DUF7923" evidence="2">
    <location>
        <begin position="81"/>
        <end position="276"/>
    </location>
</feature>
<dbReference type="InterPro" id="IPR057683">
    <property type="entry name" value="DUF7923"/>
</dbReference>
<dbReference type="PANTHER" id="PTHR37543:SF1">
    <property type="entry name" value="CCCH ZINC FINGER DNA BINDING PROTEIN (AFU_ORTHOLOGUE AFUA_5G12760)"/>
    <property type="match status" value="1"/>
</dbReference>
<feature type="compositionally biased region" description="Low complexity" evidence="1">
    <location>
        <begin position="313"/>
        <end position="322"/>
    </location>
</feature>
<protein>
    <recommendedName>
        <fullName evidence="2">DUF7923 domain-containing protein</fullName>
    </recommendedName>
</protein>
<keyword evidence="4" id="KW-1185">Reference proteome</keyword>
<dbReference type="AlphaFoldDB" id="A0A423WK93"/>
<dbReference type="PANTHER" id="PTHR37543">
    <property type="entry name" value="CCCH ZINC FINGER DNA BINDING PROTEIN (AFU_ORTHOLOGUE AFUA_5G12760)"/>
    <property type="match status" value="1"/>
</dbReference>
<dbReference type="EMBL" id="LKEB01000048">
    <property type="protein sequence ID" value="ROW03856.1"/>
    <property type="molecule type" value="Genomic_DNA"/>
</dbReference>
<organism evidence="3 4">
    <name type="scientific">Cytospora leucostoma</name>
    <dbReference type="NCBI Taxonomy" id="1230097"/>
    <lineage>
        <taxon>Eukaryota</taxon>
        <taxon>Fungi</taxon>
        <taxon>Dikarya</taxon>
        <taxon>Ascomycota</taxon>
        <taxon>Pezizomycotina</taxon>
        <taxon>Sordariomycetes</taxon>
        <taxon>Sordariomycetidae</taxon>
        <taxon>Diaporthales</taxon>
        <taxon>Cytosporaceae</taxon>
        <taxon>Cytospora</taxon>
    </lineage>
</organism>
<dbReference type="Proteomes" id="UP000285146">
    <property type="component" value="Unassembled WGS sequence"/>
</dbReference>
<gene>
    <name evidence="3" type="ORF">VPNG_07250</name>
</gene>
<comment type="caution">
    <text evidence="3">The sequence shown here is derived from an EMBL/GenBank/DDBJ whole genome shotgun (WGS) entry which is preliminary data.</text>
</comment>